<comment type="catalytic activity">
    <reaction evidence="1 10">
        <text>Transfers a segment of a (1-&gt;4)-alpha-D-glucan to a new position in an acceptor, which may be glucose or a (1-&gt;4)-alpha-D-glucan.</text>
        <dbReference type="EC" id="2.4.1.25"/>
    </reaction>
</comment>
<dbReference type="EMBL" id="BKBC01000016">
    <property type="protein sequence ID" value="GEQ21075.1"/>
    <property type="molecule type" value="Genomic_DNA"/>
</dbReference>
<dbReference type="FunFam" id="3.20.20.80:FF:000193">
    <property type="entry name" value="4-alpha-glucanotransferase, chloroplastic/amyloplastic"/>
    <property type="match status" value="1"/>
</dbReference>
<comment type="similarity">
    <text evidence="2 10">Belongs to the disproportionating enzyme family.</text>
</comment>
<evidence type="ECO:0000256" key="3">
    <source>
        <dbReference type="ARBA" id="ARBA00012560"/>
    </source>
</evidence>
<keyword evidence="6 10" id="KW-0808">Transferase</keyword>
<dbReference type="NCBIfam" id="NF011080">
    <property type="entry name" value="PRK14508.1-3"/>
    <property type="match status" value="1"/>
</dbReference>
<dbReference type="GO" id="GO:0005975">
    <property type="term" value="P:carbohydrate metabolic process"/>
    <property type="evidence" value="ECO:0007669"/>
    <property type="project" value="InterPro"/>
</dbReference>
<keyword evidence="5 10" id="KW-0328">Glycosyltransferase</keyword>
<evidence type="ECO:0000256" key="6">
    <source>
        <dbReference type="ARBA" id="ARBA00022679"/>
    </source>
</evidence>
<keyword evidence="7 10" id="KW-0119">Carbohydrate metabolism</keyword>
<dbReference type="SUPFAM" id="SSF51445">
    <property type="entry name" value="(Trans)glycosidases"/>
    <property type="match status" value="1"/>
</dbReference>
<evidence type="ECO:0000256" key="4">
    <source>
        <dbReference type="ARBA" id="ARBA00020295"/>
    </source>
</evidence>
<dbReference type="NCBIfam" id="TIGR00217">
    <property type="entry name" value="malQ"/>
    <property type="match status" value="1"/>
</dbReference>
<dbReference type="EC" id="2.4.1.25" evidence="3 10"/>
<evidence type="ECO:0000256" key="1">
    <source>
        <dbReference type="ARBA" id="ARBA00000439"/>
    </source>
</evidence>
<evidence type="ECO:0000256" key="2">
    <source>
        <dbReference type="ARBA" id="ARBA00005684"/>
    </source>
</evidence>
<name>A0A512TLI7_CLOBU</name>
<dbReference type="Pfam" id="PF02446">
    <property type="entry name" value="Glyco_hydro_77"/>
    <property type="match status" value="1"/>
</dbReference>
<proteinExistence type="inferred from homology"/>
<evidence type="ECO:0000256" key="9">
    <source>
        <dbReference type="ARBA" id="ARBA00031501"/>
    </source>
</evidence>
<dbReference type="GO" id="GO:0004134">
    <property type="term" value="F:4-alpha-glucanotransferase activity"/>
    <property type="evidence" value="ECO:0007669"/>
    <property type="project" value="UniProtKB-EC"/>
</dbReference>
<evidence type="ECO:0000313" key="12">
    <source>
        <dbReference type="Proteomes" id="UP000321089"/>
    </source>
</evidence>
<dbReference type="Gene3D" id="3.20.20.80">
    <property type="entry name" value="Glycosidases"/>
    <property type="match status" value="1"/>
</dbReference>
<reference evidence="11 12" key="1">
    <citation type="submission" date="2019-07" db="EMBL/GenBank/DDBJ databases">
        <title>Whole genome shotgun sequence of Clostridium butyricum NBRC 3858.</title>
        <authorList>
            <person name="Hosoyama A."/>
            <person name="Uohara A."/>
            <person name="Ohji S."/>
            <person name="Ichikawa N."/>
        </authorList>
    </citation>
    <scope>NUCLEOTIDE SEQUENCE [LARGE SCALE GENOMIC DNA]</scope>
    <source>
        <strain evidence="11 12">NBRC 3858</strain>
    </source>
</reference>
<dbReference type="Proteomes" id="UP000321089">
    <property type="component" value="Unassembled WGS sequence"/>
</dbReference>
<evidence type="ECO:0000313" key="11">
    <source>
        <dbReference type="EMBL" id="GEQ21075.1"/>
    </source>
</evidence>
<dbReference type="AlphaFoldDB" id="A0A512TLI7"/>
<gene>
    <name evidence="11" type="primary">malQ_2</name>
    <name evidence="11" type="ORF">CBU02nite_15810</name>
</gene>
<evidence type="ECO:0000256" key="5">
    <source>
        <dbReference type="ARBA" id="ARBA00022676"/>
    </source>
</evidence>
<evidence type="ECO:0000256" key="7">
    <source>
        <dbReference type="ARBA" id="ARBA00023277"/>
    </source>
</evidence>
<evidence type="ECO:0000256" key="8">
    <source>
        <dbReference type="ARBA" id="ARBA00031423"/>
    </source>
</evidence>
<dbReference type="PANTHER" id="PTHR32438:SF5">
    <property type="entry name" value="4-ALPHA-GLUCANOTRANSFERASE DPE1, CHLOROPLASTIC_AMYLOPLASTIC"/>
    <property type="match status" value="1"/>
</dbReference>
<accession>A0A512TLI7</accession>
<organism evidence="11 12">
    <name type="scientific">Clostridium butyricum</name>
    <dbReference type="NCBI Taxonomy" id="1492"/>
    <lineage>
        <taxon>Bacteria</taxon>
        <taxon>Bacillati</taxon>
        <taxon>Bacillota</taxon>
        <taxon>Clostridia</taxon>
        <taxon>Eubacteriales</taxon>
        <taxon>Clostridiaceae</taxon>
        <taxon>Clostridium</taxon>
    </lineage>
</organism>
<evidence type="ECO:0000256" key="10">
    <source>
        <dbReference type="RuleBase" id="RU361207"/>
    </source>
</evidence>
<dbReference type="InterPro" id="IPR003385">
    <property type="entry name" value="Glyco_hydro_77"/>
</dbReference>
<dbReference type="PANTHER" id="PTHR32438">
    <property type="entry name" value="4-ALPHA-GLUCANOTRANSFERASE DPE1, CHLOROPLASTIC/AMYLOPLASTIC"/>
    <property type="match status" value="1"/>
</dbReference>
<comment type="caution">
    <text evidence="11">The sequence shown here is derived from an EMBL/GenBank/DDBJ whole genome shotgun (WGS) entry which is preliminary data.</text>
</comment>
<protein>
    <recommendedName>
        <fullName evidence="4 10">4-alpha-glucanotransferase</fullName>
        <ecNumber evidence="3 10">2.4.1.25</ecNumber>
    </recommendedName>
    <alternativeName>
        <fullName evidence="8 10">Amylomaltase</fullName>
    </alternativeName>
    <alternativeName>
        <fullName evidence="9 10">Disproportionating enzyme</fullName>
    </alternativeName>
</protein>
<sequence length="497" mass="58209">MGIERGSGILMHISSLPGKYGIGTFGKSAYEFCDFLEKAGQKYWQILPLGQTSYGDSPYQSFSAFAGNPYFIDLDILNEKNLLDKDDYEEKDFGDNKEMINYGLIFNEKMKVLRKAYMNFNSKDDESFAKFIEDEKKWLDDYSLFMALKYKFNFISWNSWNKDIKLRKNEEIEKYKDELKEDINYWKFLQYEFFSQWENLKDYANKKNIKIIGDIPIYIAQDSSDVWSNPDIFLLNKETLEPLKVSGCPPDAFSETGQLWGNPIYDWDYLEKTNFEWWVDRIKSSLKLYDTLRIDHFRGFEAYWSVDYGEKTAQNGKWVKGPEMKLFNIIKEKLGDIEIIAEDLGYLTEETLELKKRTGFPGMKIIQFAFGGDSSNPYLPHNYEKNCVAYTGTHDNDTVRGWFEVTGSKEEKEKAVEYFNLTEEEGYNWGVIRGVWSSVANTSIGVMQDFLNLGNEARINKPSTLESNWSWRAKDNVFTNELANKIYRLTKIYGRCE</sequence>
<dbReference type="InterPro" id="IPR017853">
    <property type="entry name" value="GH"/>
</dbReference>